<keyword evidence="6" id="KW-0223">Dioxygenase</keyword>
<dbReference type="PANTHER" id="PTHR10543:SF89">
    <property type="entry name" value="CAROTENOID 9,10(9',10')-CLEAVAGE DIOXYGENASE 1"/>
    <property type="match status" value="1"/>
</dbReference>
<dbReference type="InterPro" id="IPR004294">
    <property type="entry name" value="Carotenoid_Oase"/>
</dbReference>
<evidence type="ECO:0000256" key="1">
    <source>
        <dbReference type="ARBA" id="ARBA00006787"/>
    </source>
</evidence>
<name>A0A328AAR9_9CAUL</name>
<dbReference type="GO" id="GO:0016121">
    <property type="term" value="P:carotene catabolic process"/>
    <property type="evidence" value="ECO:0007669"/>
    <property type="project" value="TreeGrafter"/>
</dbReference>
<sequence>MDGEVRINPYLAGNFAPLRSEDDFELEVVGEIPAGLRGALFRTGPNPQFEPRDPNHHWFAGDGMVHGFYLADGKASYRNRYVRTPKWKLEHEAGRALFGTFGNPMTTDPAAMGQDSGVANTNIVWHAGKLLALEEGHMPTAMDPRSLETLGYAQAYKGRTTAHPKIDPKTGEMVWFAYAVGEAPFATGISYGVTDAKGEVVRRDDFQAPYCSMIHDFMVTENHVLFPVLPLTGSLERAMKGMPPFAWEPGKGSFVGVMRRDADVSTIRWFNTEACYVFHPLNAWEEEGKLVADVMRYDVAPLFPNADGSPGTKAAARLFRWTFDLTGASDAIKEEPLDDLDGEFPRVDPRAETLKHRHGWYAADPTASGTIKQCAIAHLDLKTGKRQLYALSGGDLTSEPVFVPRSETADEGDGWLTAVVWRAAENRSDLLIFEALDLEKGPIATAKVPRRVPFGFHGNWASF</sequence>
<evidence type="ECO:0000256" key="6">
    <source>
        <dbReference type="RuleBase" id="RU364048"/>
    </source>
</evidence>
<feature type="binding site" evidence="5">
    <location>
        <position position="215"/>
    </location>
    <ligand>
        <name>Fe cation</name>
        <dbReference type="ChEBI" id="CHEBI:24875"/>
        <note>catalytic</note>
    </ligand>
</feature>
<reference evidence="8" key="1">
    <citation type="submission" date="2018-05" db="EMBL/GenBank/DDBJ databases">
        <authorList>
            <person name="Li X."/>
        </authorList>
    </citation>
    <scope>NUCLEOTIDE SEQUENCE [LARGE SCALE GENOMIC DNA]</scope>
    <source>
        <strain evidence="8">LX32</strain>
    </source>
</reference>
<comment type="similarity">
    <text evidence="1 6">Belongs to the carotenoid oxygenase family.</text>
</comment>
<evidence type="ECO:0000256" key="5">
    <source>
        <dbReference type="PIRSR" id="PIRSR604294-1"/>
    </source>
</evidence>
<feature type="binding site" evidence="5">
    <location>
        <position position="457"/>
    </location>
    <ligand>
        <name>Fe cation</name>
        <dbReference type="ChEBI" id="CHEBI:24875"/>
        <note>catalytic</note>
    </ligand>
</feature>
<accession>A0A328AAR9</accession>
<comment type="caution">
    <text evidence="7">The sequence shown here is derived from an EMBL/GenBank/DDBJ whole genome shotgun (WGS) entry which is preliminary data.</text>
</comment>
<keyword evidence="2 5" id="KW-0479">Metal-binding</keyword>
<evidence type="ECO:0000313" key="7">
    <source>
        <dbReference type="EMBL" id="RAK51710.1"/>
    </source>
</evidence>
<dbReference type="EMBL" id="QFYQ01000002">
    <property type="protein sequence ID" value="RAK51710.1"/>
    <property type="molecule type" value="Genomic_DNA"/>
</dbReference>
<dbReference type="Proteomes" id="UP000249254">
    <property type="component" value="Unassembled WGS sequence"/>
</dbReference>
<keyword evidence="4 5" id="KW-0408">Iron</keyword>
<feature type="binding site" evidence="5">
    <location>
        <position position="279"/>
    </location>
    <ligand>
        <name>Fe cation</name>
        <dbReference type="ChEBI" id="CHEBI:24875"/>
        <note>catalytic</note>
    </ligand>
</feature>
<protein>
    <recommendedName>
        <fullName evidence="6">Dioxygenase</fullName>
        <ecNumber evidence="6">1.13.11.-</ecNumber>
    </recommendedName>
</protein>
<organism evidence="7 8">
    <name type="scientific">Phenylobacterium soli</name>
    <dbReference type="NCBI Taxonomy" id="2170551"/>
    <lineage>
        <taxon>Bacteria</taxon>
        <taxon>Pseudomonadati</taxon>
        <taxon>Pseudomonadota</taxon>
        <taxon>Alphaproteobacteria</taxon>
        <taxon>Caulobacterales</taxon>
        <taxon>Caulobacteraceae</taxon>
        <taxon>Phenylobacterium</taxon>
    </lineage>
</organism>
<comment type="cofactor">
    <cofactor evidence="5 6">
        <name>Fe(2+)</name>
        <dbReference type="ChEBI" id="CHEBI:29033"/>
    </cofactor>
    <text evidence="5 6">Binds 1 Fe(2+) ion per subunit.</text>
</comment>
<evidence type="ECO:0000256" key="3">
    <source>
        <dbReference type="ARBA" id="ARBA00023002"/>
    </source>
</evidence>
<dbReference type="AlphaFoldDB" id="A0A328AAR9"/>
<keyword evidence="8" id="KW-1185">Reference proteome</keyword>
<dbReference type="GO" id="GO:0010436">
    <property type="term" value="F:carotenoid dioxygenase activity"/>
    <property type="evidence" value="ECO:0007669"/>
    <property type="project" value="TreeGrafter"/>
</dbReference>
<dbReference type="Pfam" id="PF03055">
    <property type="entry name" value="RPE65"/>
    <property type="match status" value="1"/>
</dbReference>
<gene>
    <name evidence="7" type="ORF">DJ017_17920</name>
</gene>
<dbReference type="GO" id="GO:0046872">
    <property type="term" value="F:metal ion binding"/>
    <property type="evidence" value="ECO:0007669"/>
    <property type="project" value="UniProtKB-KW"/>
</dbReference>
<proteinExistence type="inferred from homology"/>
<dbReference type="RefSeq" id="WP_111530272.1">
    <property type="nucleotide sequence ID" value="NZ_JBHRSG010000003.1"/>
</dbReference>
<evidence type="ECO:0000256" key="4">
    <source>
        <dbReference type="ARBA" id="ARBA00023004"/>
    </source>
</evidence>
<dbReference type="EC" id="1.13.11.-" evidence="6"/>
<dbReference type="PANTHER" id="PTHR10543">
    <property type="entry name" value="BETA-CAROTENE DIOXYGENASE"/>
    <property type="match status" value="1"/>
</dbReference>
<keyword evidence="3 6" id="KW-0560">Oxidoreductase</keyword>
<feature type="binding site" evidence="5">
    <location>
        <position position="163"/>
    </location>
    <ligand>
        <name>Fe cation</name>
        <dbReference type="ChEBI" id="CHEBI:24875"/>
        <note>catalytic</note>
    </ligand>
</feature>
<evidence type="ECO:0000256" key="2">
    <source>
        <dbReference type="ARBA" id="ARBA00022723"/>
    </source>
</evidence>
<evidence type="ECO:0000313" key="8">
    <source>
        <dbReference type="Proteomes" id="UP000249254"/>
    </source>
</evidence>
<dbReference type="OrthoDB" id="6636843at2"/>